<dbReference type="InterPro" id="IPR003615">
    <property type="entry name" value="HNH_nuc"/>
</dbReference>
<keyword evidence="2" id="KW-0255">Endonuclease</keyword>
<gene>
    <name evidence="2" type="ORF">B5V00_16700</name>
</gene>
<keyword evidence="2" id="KW-0378">Hydrolase</keyword>
<dbReference type="RefSeq" id="WP_085011943.1">
    <property type="nucleotide sequence ID" value="NZ_NAAD01000050.1"/>
</dbReference>
<dbReference type="OrthoDB" id="9816185at2"/>
<dbReference type="AlphaFoldDB" id="A0A1X0XIF1"/>
<evidence type="ECO:0000313" key="2">
    <source>
        <dbReference type="EMBL" id="ORJ52665.1"/>
    </source>
</evidence>
<evidence type="ECO:0000313" key="3">
    <source>
        <dbReference type="Proteomes" id="UP000193136"/>
    </source>
</evidence>
<protein>
    <submittedName>
        <fullName evidence="2">Endonuclease</fullName>
    </submittedName>
</protein>
<dbReference type="SMART" id="SM00507">
    <property type="entry name" value="HNHc"/>
    <property type="match status" value="1"/>
</dbReference>
<dbReference type="GO" id="GO:0004519">
    <property type="term" value="F:endonuclease activity"/>
    <property type="evidence" value="ECO:0007669"/>
    <property type="project" value="UniProtKB-KW"/>
</dbReference>
<accession>A0A1X0XIF1</accession>
<keyword evidence="3" id="KW-1185">Reference proteome</keyword>
<comment type="caution">
    <text evidence="2">The sequence shown here is derived from an EMBL/GenBank/DDBJ whole genome shotgun (WGS) entry which is preliminary data.</text>
</comment>
<name>A0A1X0XIF1_9BACT</name>
<proteinExistence type="predicted"/>
<dbReference type="CDD" id="cd00085">
    <property type="entry name" value="HNHc"/>
    <property type="match status" value="1"/>
</dbReference>
<dbReference type="Proteomes" id="UP000193136">
    <property type="component" value="Unassembled WGS sequence"/>
</dbReference>
<reference evidence="2 3" key="1">
    <citation type="submission" date="2017-03" db="EMBL/GenBank/DDBJ databases">
        <title>Genome sequence of Geothermobacter sp. EPR-M, Deep-Sea Iron Reducer.</title>
        <authorList>
            <person name="Tully B."/>
            <person name="Savalia P."/>
            <person name="Abuyen K."/>
            <person name="Baughan C."/>
            <person name="Romero E."/>
            <person name="Ronkowski C."/>
            <person name="Torres B."/>
            <person name="Tremblay J."/>
            <person name="Trujillo A."/>
            <person name="Tyler M."/>
            <person name="Perez-Rodriguez I."/>
            <person name="Amend J."/>
        </authorList>
    </citation>
    <scope>NUCLEOTIDE SEQUENCE [LARGE SCALE GENOMIC DNA]</scope>
    <source>
        <strain evidence="2 3">EPR-M</strain>
    </source>
</reference>
<evidence type="ECO:0000259" key="1">
    <source>
        <dbReference type="SMART" id="SM00507"/>
    </source>
</evidence>
<feature type="domain" description="HNH nuclease" evidence="1">
    <location>
        <begin position="97"/>
        <end position="150"/>
    </location>
</feature>
<keyword evidence="2" id="KW-0540">Nuclease</keyword>
<dbReference type="Gene3D" id="1.10.30.50">
    <property type="match status" value="1"/>
</dbReference>
<dbReference type="STRING" id="1969733.B5V00_16700"/>
<dbReference type="EMBL" id="NAAD01000050">
    <property type="protein sequence ID" value="ORJ52665.1"/>
    <property type="molecule type" value="Genomic_DNA"/>
</dbReference>
<sequence length="286" mass="32217">MMRLSEPQYSFEQTLEECAKGITGNAELRHKLLSSKTDLTTVEGQYLVAAGTGELHTIPPINIDGEADPVVINTLKKSDLVKIYDRYFVPEQKPARKIYDALLNAAKEKCPFCGGIGTPRNLDHFLPKAHFPQFSVQPLNLVPACRDCNMDGKAHAFAMSAEDQIIQPYVDNDKFFLEQWIFAIYHAGNEGEPGEFEYIVNPPEGWLEVEKQRVRKHFADFDLARRYTTKAAELLGAVLRQIESLRQAGLDDEVINTALLQPGIDAAPFVNHWQKGMFQALRQALQ</sequence>
<organism evidence="2 3">
    <name type="scientific">Geothermobacter hydrogeniphilus</name>
    <dbReference type="NCBI Taxonomy" id="1969733"/>
    <lineage>
        <taxon>Bacteria</taxon>
        <taxon>Pseudomonadati</taxon>
        <taxon>Thermodesulfobacteriota</taxon>
        <taxon>Desulfuromonadia</taxon>
        <taxon>Desulfuromonadales</taxon>
        <taxon>Geothermobacteraceae</taxon>
        <taxon>Geothermobacter</taxon>
    </lineage>
</organism>